<accession>A0ABQ7JRB6</accession>
<dbReference type="Proteomes" id="UP001194696">
    <property type="component" value="Unassembled WGS sequence"/>
</dbReference>
<name>A0ABQ7JRB6_9FUNG</name>
<evidence type="ECO:0008006" key="5">
    <source>
        <dbReference type="Google" id="ProtNLM"/>
    </source>
</evidence>
<evidence type="ECO:0000256" key="1">
    <source>
        <dbReference type="ARBA" id="ARBA00022737"/>
    </source>
</evidence>
<feature type="coiled-coil region" evidence="2">
    <location>
        <begin position="233"/>
        <end position="288"/>
    </location>
</feature>
<dbReference type="InterPro" id="IPR032675">
    <property type="entry name" value="LRR_dom_sf"/>
</dbReference>
<keyword evidence="1" id="KW-0677">Repeat</keyword>
<organism evidence="3 4">
    <name type="scientific">Linnemannia gamsii</name>
    <dbReference type="NCBI Taxonomy" id="64522"/>
    <lineage>
        <taxon>Eukaryota</taxon>
        <taxon>Fungi</taxon>
        <taxon>Fungi incertae sedis</taxon>
        <taxon>Mucoromycota</taxon>
        <taxon>Mortierellomycotina</taxon>
        <taxon>Mortierellomycetes</taxon>
        <taxon>Mortierellales</taxon>
        <taxon>Mortierellaceae</taxon>
        <taxon>Linnemannia</taxon>
    </lineage>
</organism>
<dbReference type="SUPFAM" id="SSF52047">
    <property type="entry name" value="RNI-like"/>
    <property type="match status" value="1"/>
</dbReference>
<dbReference type="SMART" id="SM00368">
    <property type="entry name" value="LRR_RI"/>
    <property type="match status" value="4"/>
</dbReference>
<gene>
    <name evidence="3" type="ORF">BGZ96_012183</name>
</gene>
<protein>
    <recommendedName>
        <fullName evidence="5">RNI-like protein</fullName>
    </recommendedName>
</protein>
<comment type="caution">
    <text evidence="3">The sequence shown here is derived from an EMBL/GenBank/DDBJ whole genome shotgun (WGS) entry which is preliminary data.</text>
</comment>
<evidence type="ECO:0000313" key="4">
    <source>
        <dbReference type="Proteomes" id="UP001194696"/>
    </source>
</evidence>
<dbReference type="Gene3D" id="3.80.10.10">
    <property type="entry name" value="Ribonuclease Inhibitor"/>
    <property type="match status" value="2"/>
</dbReference>
<proteinExistence type="predicted"/>
<dbReference type="EMBL" id="JAAAIM010000900">
    <property type="protein sequence ID" value="KAG0283453.1"/>
    <property type="molecule type" value="Genomic_DNA"/>
</dbReference>
<feature type="non-terminal residue" evidence="3">
    <location>
        <position position="820"/>
    </location>
</feature>
<sequence>MKETQSFRLIGTTEVIKIPVQQVDGQNVVYWESIEQVFPGVKCVKNDNVAIPRYIKYFPGVVLDIASSTAYERLHVDSSAEPSSPALIDALTSALTFGRIASPAGLPSDPSNAEVFVEGLRVASALEETPASDVGLLDTPSNLSPATSVASKATSFQKIVTLASRKARDSEVEQRFISLLAPEVQKTVRASSDIYQAFTKVIKDGNGGLSRADLRQELGAPFQKLEAILVAKNTELQEEMSAMRKEMNAKQEDMNAKQEEMMKLQEASSAKQEEIIRLQEEMKQMQQRALDQLFVLQSRVQAVLTQTYELHEYPIPRLFIVLPQYPSGWDILKPFTDKYRLYFLCECGEHTKAAGSNNKIPHEIHLAKHEGYEIARPTDFFRQYGPYVLTILKMLKYGVSVASVAVPAVAHLINADALDQAAKGLQHLKECIEPGMDHVISKIEKDSVDEGEPIENFADGMENKEALEGADLRNLETFLKDKDGSRVLGNLYRTVTDKGHVKWVCMDHYRENYNRTAAEEFRRAVDSVGGSFDENNGQVKVMIRSRATAEQFYSALGKARSVHELDLCLALEGSKSDLEALEAALKRSSVSLLRLDLQHYRPSFGSKASSTSARYGALVRIVGHPNTKMIHIVLPKDLVKLSDFPTKTPPHLHKLSFSMVPESSGVKGLRLLLATLKTNLSVTTLDLVNNSIGDDGAKALSEALRTNSNLTTLNLMSNSIGDDGAKALAEALKTNSTLTTLDLQHNSIGDDGAKALSEALRTNSTLTTLNLESNSIWFKGVLALSEVLSSKSTLTTINIDEGAMAMFEALKTNSTLTTLD</sequence>
<reference evidence="3 4" key="1">
    <citation type="journal article" date="2020" name="Fungal Divers.">
        <title>Resolving the Mortierellaceae phylogeny through synthesis of multi-gene phylogenetics and phylogenomics.</title>
        <authorList>
            <person name="Vandepol N."/>
            <person name="Liber J."/>
            <person name="Desiro A."/>
            <person name="Na H."/>
            <person name="Kennedy M."/>
            <person name="Barry K."/>
            <person name="Grigoriev I.V."/>
            <person name="Miller A.N."/>
            <person name="O'Donnell K."/>
            <person name="Stajich J.E."/>
            <person name="Bonito G."/>
        </authorList>
    </citation>
    <scope>NUCLEOTIDE SEQUENCE [LARGE SCALE GENOMIC DNA]</scope>
    <source>
        <strain evidence="3 4">AD045</strain>
    </source>
</reference>
<keyword evidence="2" id="KW-0175">Coiled coil</keyword>
<dbReference type="PANTHER" id="PTHR24111:SF0">
    <property type="entry name" value="LEUCINE-RICH REPEAT-CONTAINING PROTEIN"/>
    <property type="match status" value="1"/>
</dbReference>
<dbReference type="PANTHER" id="PTHR24111">
    <property type="entry name" value="LEUCINE-RICH REPEAT-CONTAINING PROTEIN 34"/>
    <property type="match status" value="1"/>
</dbReference>
<dbReference type="InterPro" id="IPR052201">
    <property type="entry name" value="LRR-containing_regulator"/>
</dbReference>
<keyword evidence="4" id="KW-1185">Reference proteome</keyword>
<dbReference type="InterPro" id="IPR001611">
    <property type="entry name" value="Leu-rich_rpt"/>
</dbReference>
<evidence type="ECO:0000313" key="3">
    <source>
        <dbReference type="EMBL" id="KAG0283453.1"/>
    </source>
</evidence>
<evidence type="ECO:0000256" key="2">
    <source>
        <dbReference type="SAM" id="Coils"/>
    </source>
</evidence>
<dbReference type="Pfam" id="PF13516">
    <property type="entry name" value="LRR_6"/>
    <property type="match status" value="4"/>
</dbReference>